<protein>
    <recommendedName>
        <fullName evidence="1">BTB domain-containing protein</fullName>
    </recommendedName>
</protein>
<evidence type="ECO:0000313" key="2">
    <source>
        <dbReference type="EMBL" id="KLO16701.1"/>
    </source>
</evidence>
<sequence length="342" mass="38715">MDADKLRCSKGETQTPKPHDLLWFPDGNVVLATDLYLFKVHKSLLSLHSSVFKDMFELSNVGHSAAGESAGEKLQDSYDGLPLITLVGDKGEDVVHLLRAVFEIRYYDYHSDETTLESVIALLLLSTKYDFKDIRTNVILQISRQYPTALKDFDLVDDDKTLLFGELREDCRFALLGAAYRANAHVLLPTLYFACSKTSIQHIIEESTRRGVPAECLYALLEGRERLLLNFYKQAASTERIVESAMTHLTCIGGDNGSLSCLRDLLLSGVDFGQMSTDVNLHFARRSPELFGFFNQACETCKTFMEGRVTWKRNDVWDKLPSNFGCLNWDVIQEQLEEMAKL</sequence>
<gene>
    <name evidence="2" type="ORF">SCHPADRAFT_937727</name>
</gene>
<dbReference type="AlphaFoldDB" id="A0A0H2SHZ0"/>
<dbReference type="EMBL" id="KQ085913">
    <property type="protein sequence ID" value="KLO16701.1"/>
    <property type="molecule type" value="Genomic_DNA"/>
</dbReference>
<dbReference type="PROSITE" id="PS50097">
    <property type="entry name" value="BTB"/>
    <property type="match status" value="1"/>
</dbReference>
<dbReference type="InParanoid" id="A0A0H2SHZ0"/>
<dbReference type="Gene3D" id="3.30.710.10">
    <property type="entry name" value="Potassium Channel Kv1.1, Chain A"/>
    <property type="match status" value="1"/>
</dbReference>
<dbReference type="InterPro" id="IPR011333">
    <property type="entry name" value="SKP1/BTB/POZ_sf"/>
</dbReference>
<feature type="domain" description="BTB" evidence="1">
    <location>
        <begin position="27"/>
        <end position="57"/>
    </location>
</feature>
<dbReference type="InterPro" id="IPR000210">
    <property type="entry name" value="BTB/POZ_dom"/>
</dbReference>
<accession>A0A0H2SHZ0</accession>
<organism evidence="2 3">
    <name type="scientific">Schizopora paradoxa</name>
    <dbReference type="NCBI Taxonomy" id="27342"/>
    <lineage>
        <taxon>Eukaryota</taxon>
        <taxon>Fungi</taxon>
        <taxon>Dikarya</taxon>
        <taxon>Basidiomycota</taxon>
        <taxon>Agaricomycotina</taxon>
        <taxon>Agaricomycetes</taxon>
        <taxon>Hymenochaetales</taxon>
        <taxon>Schizoporaceae</taxon>
        <taxon>Schizopora</taxon>
    </lineage>
</organism>
<proteinExistence type="predicted"/>
<evidence type="ECO:0000313" key="3">
    <source>
        <dbReference type="Proteomes" id="UP000053477"/>
    </source>
</evidence>
<keyword evidence="3" id="KW-1185">Reference proteome</keyword>
<reference evidence="2 3" key="1">
    <citation type="submission" date="2015-04" db="EMBL/GenBank/DDBJ databases">
        <title>Complete genome sequence of Schizopora paradoxa KUC8140, a cosmopolitan wood degrader in East Asia.</title>
        <authorList>
            <consortium name="DOE Joint Genome Institute"/>
            <person name="Min B."/>
            <person name="Park H."/>
            <person name="Jang Y."/>
            <person name="Kim J.-J."/>
            <person name="Kim K.H."/>
            <person name="Pangilinan J."/>
            <person name="Lipzen A."/>
            <person name="Riley R."/>
            <person name="Grigoriev I.V."/>
            <person name="Spatafora J.W."/>
            <person name="Choi I.-G."/>
        </authorList>
    </citation>
    <scope>NUCLEOTIDE SEQUENCE [LARGE SCALE GENOMIC DNA]</scope>
    <source>
        <strain evidence="2 3">KUC8140</strain>
    </source>
</reference>
<dbReference type="STRING" id="27342.A0A0H2SHZ0"/>
<dbReference type="Proteomes" id="UP000053477">
    <property type="component" value="Unassembled WGS sequence"/>
</dbReference>
<dbReference type="OrthoDB" id="3027208at2759"/>
<evidence type="ECO:0000259" key="1">
    <source>
        <dbReference type="PROSITE" id="PS50097"/>
    </source>
</evidence>
<name>A0A0H2SHZ0_9AGAM</name>